<evidence type="ECO:0000256" key="1">
    <source>
        <dbReference type="ARBA" id="ARBA00001971"/>
    </source>
</evidence>
<dbReference type="GO" id="GO:0016020">
    <property type="term" value="C:membrane"/>
    <property type="evidence" value="ECO:0007669"/>
    <property type="project" value="UniProtKB-SubCell"/>
</dbReference>
<dbReference type="CDD" id="cd11072">
    <property type="entry name" value="CYP71-like"/>
    <property type="match status" value="1"/>
</dbReference>
<name>A0AAF0UKU1_SOLVR</name>
<sequence>MMFFPLFVTLLIIIILSFIFPKAKKNGKNILPPGPLGLPFIGNLHQFDGLTPHLYFWKLSKKYGKIFSLKLGSSTMIVVSSKNLAEEIMKTQDLSFCSRPSLLGQQKLSYNGQDIAMSPYNDYWKEIRKICIVHLFSLKKVQYFSPIREDEVSRMIKKISQQVATSQITNLSNIVISLATTIICRIAFGIRYDEETQEGRKFGELLKVTQEMLASFFVSDYFPLLGWIDKLSGKINKLEKNFKYLDEFYEGLIEQHLNPNRPKSMEGDIIDLLLQLKKEKSTPIDLTLDNIKAIIMNMLVGGTDTSAAAVVWAMTALISKPNAMKKVQAEIREMVEILKYGKIQKNDPEIWENPEEFIPERFLNSDIDFKGQNFELIPFGASRRGCPAMAFGVATVELVLSNLLYAFDWELPCGMKKEDIDTDVMPGLTMHKKEPLCLVPRNYH</sequence>
<dbReference type="FunFam" id="1.10.630.10:FF:000011">
    <property type="entry name" value="Cytochrome P450 83B1"/>
    <property type="match status" value="1"/>
</dbReference>
<accession>A0AAF0UKU1</accession>
<comment type="function">
    <text evidence="12">May have a role in maturation, such as during flavor formation or other metabolite production specific to aging tissues.</text>
</comment>
<keyword evidence="6" id="KW-0479">Metal-binding</keyword>
<gene>
    <name evidence="14" type="ORF">MTR67_041798</name>
</gene>
<keyword evidence="7" id="KW-1133">Transmembrane helix</keyword>
<comment type="cofactor">
    <cofactor evidence="1">
        <name>heme</name>
        <dbReference type="ChEBI" id="CHEBI:30413"/>
    </cofactor>
</comment>
<keyword evidence="10" id="KW-0503">Monooxygenase</keyword>
<dbReference type="GO" id="GO:0004497">
    <property type="term" value="F:monooxygenase activity"/>
    <property type="evidence" value="ECO:0007669"/>
    <property type="project" value="UniProtKB-KW"/>
</dbReference>
<dbReference type="GO" id="GO:0016705">
    <property type="term" value="F:oxidoreductase activity, acting on paired donors, with incorporation or reduction of molecular oxygen"/>
    <property type="evidence" value="ECO:0007669"/>
    <property type="project" value="InterPro"/>
</dbReference>
<dbReference type="PANTHER" id="PTHR47955">
    <property type="entry name" value="CYTOCHROME P450 FAMILY 71 PROTEIN"/>
    <property type="match status" value="1"/>
</dbReference>
<evidence type="ECO:0008006" key="16">
    <source>
        <dbReference type="Google" id="ProtNLM"/>
    </source>
</evidence>
<evidence type="ECO:0000256" key="10">
    <source>
        <dbReference type="ARBA" id="ARBA00023033"/>
    </source>
</evidence>
<dbReference type="PANTHER" id="PTHR47955:SF22">
    <property type="entry name" value="CYTOCHROME P450 83B1-LIKE"/>
    <property type="match status" value="1"/>
</dbReference>
<evidence type="ECO:0000313" key="15">
    <source>
        <dbReference type="Proteomes" id="UP001234989"/>
    </source>
</evidence>
<dbReference type="GO" id="GO:0005506">
    <property type="term" value="F:iron ion binding"/>
    <property type="evidence" value="ECO:0007669"/>
    <property type="project" value="InterPro"/>
</dbReference>
<dbReference type="GO" id="GO:0020037">
    <property type="term" value="F:heme binding"/>
    <property type="evidence" value="ECO:0007669"/>
    <property type="project" value="InterPro"/>
</dbReference>
<comment type="subcellular location">
    <subcellularLocation>
        <location evidence="2">Membrane</location>
        <topology evidence="2">Single-pass membrane protein</topology>
    </subcellularLocation>
</comment>
<organism evidence="14 15">
    <name type="scientific">Solanum verrucosum</name>
    <dbReference type="NCBI Taxonomy" id="315347"/>
    <lineage>
        <taxon>Eukaryota</taxon>
        <taxon>Viridiplantae</taxon>
        <taxon>Streptophyta</taxon>
        <taxon>Embryophyta</taxon>
        <taxon>Tracheophyta</taxon>
        <taxon>Spermatophyta</taxon>
        <taxon>Magnoliopsida</taxon>
        <taxon>eudicotyledons</taxon>
        <taxon>Gunneridae</taxon>
        <taxon>Pentapetalae</taxon>
        <taxon>asterids</taxon>
        <taxon>lamiids</taxon>
        <taxon>Solanales</taxon>
        <taxon>Solanaceae</taxon>
        <taxon>Solanoideae</taxon>
        <taxon>Solaneae</taxon>
        <taxon>Solanum</taxon>
    </lineage>
</organism>
<dbReference type="Gene3D" id="1.10.630.10">
    <property type="entry name" value="Cytochrome P450"/>
    <property type="match status" value="2"/>
</dbReference>
<evidence type="ECO:0000256" key="2">
    <source>
        <dbReference type="ARBA" id="ARBA00004167"/>
    </source>
</evidence>
<comment type="similarity">
    <text evidence="3">Belongs to the cytochrome P450 family.</text>
</comment>
<keyword evidence="5" id="KW-0812">Transmembrane</keyword>
<dbReference type="InterPro" id="IPR036396">
    <property type="entry name" value="Cyt_P450_sf"/>
</dbReference>
<evidence type="ECO:0000256" key="12">
    <source>
        <dbReference type="ARBA" id="ARBA00055645"/>
    </source>
</evidence>
<evidence type="ECO:0000256" key="4">
    <source>
        <dbReference type="ARBA" id="ARBA00022617"/>
    </source>
</evidence>
<dbReference type="Pfam" id="PF00067">
    <property type="entry name" value="p450"/>
    <property type="match status" value="2"/>
</dbReference>
<dbReference type="InterPro" id="IPR001128">
    <property type="entry name" value="Cyt_P450"/>
</dbReference>
<evidence type="ECO:0000256" key="11">
    <source>
        <dbReference type="ARBA" id="ARBA00023136"/>
    </source>
</evidence>
<keyword evidence="4" id="KW-0349">Heme</keyword>
<evidence type="ECO:0000256" key="6">
    <source>
        <dbReference type="ARBA" id="ARBA00022723"/>
    </source>
</evidence>
<keyword evidence="9" id="KW-0408">Iron</keyword>
<dbReference type="SUPFAM" id="SSF48264">
    <property type="entry name" value="Cytochrome P450"/>
    <property type="match status" value="1"/>
</dbReference>
<dbReference type="InterPro" id="IPR002401">
    <property type="entry name" value="Cyt_P450_E_grp-I"/>
</dbReference>
<dbReference type="AlphaFoldDB" id="A0AAF0UKU1"/>
<evidence type="ECO:0000256" key="8">
    <source>
        <dbReference type="ARBA" id="ARBA00023002"/>
    </source>
</evidence>
<feature type="chain" id="PRO_5041900947" description="Cytochrome P450" evidence="13">
    <location>
        <begin position="26"/>
        <end position="444"/>
    </location>
</feature>
<dbReference type="PRINTS" id="PR00463">
    <property type="entry name" value="EP450I"/>
</dbReference>
<proteinExistence type="inferred from homology"/>
<keyword evidence="13" id="KW-0732">Signal</keyword>
<protein>
    <recommendedName>
        <fullName evidence="16">Cytochrome P450</fullName>
    </recommendedName>
</protein>
<keyword evidence="15" id="KW-1185">Reference proteome</keyword>
<evidence type="ECO:0000256" key="5">
    <source>
        <dbReference type="ARBA" id="ARBA00022692"/>
    </source>
</evidence>
<dbReference type="EMBL" id="CP133620">
    <property type="protein sequence ID" value="WMV48413.1"/>
    <property type="molecule type" value="Genomic_DNA"/>
</dbReference>
<feature type="signal peptide" evidence="13">
    <location>
        <begin position="1"/>
        <end position="25"/>
    </location>
</feature>
<evidence type="ECO:0000256" key="13">
    <source>
        <dbReference type="SAM" id="SignalP"/>
    </source>
</evidence>
<keyword evidence="11" id="KW-0472">Membrane</keyword>
<evidence type="ECO:0000256" key="9">
    <source>
        <dbReference type="ARBA" id="ARBA00023004"/>
    </source>
</evidence>
<evidence type="ECO:0000256" key="7">
    <source>
        <dbReference type="ARBA" id="ARBA00022989"/>
    </source>
</evidence>
<reference evidence="14" key="1">
    <citation type="submission" date="2023-08" db="EMBL/GenBank/DDBJ databases">
        <title>A de novo genome assembly of Solanum verrucosum Schlechtendal, a Mexican diploid species geographically isolated from the other diploid A-genome species in potato relatives.</title>
        <authorList>
            <person name="Hosaka K."/>
        </authorList>
    </citation>
    <scope>NUCLEOTIDE SEQUENCE</scope>
    <source>
        <tissue evidence="14">Young leaves</tissue>
    </source>
</reference>
<dbReference type="Proteomes" id="UP001234989">
    <property type="component" value="Chromosome 9"/>
</dbReference>
<keyword evidence="8" id="KW-0560">Oxidoreductase</keyword>
<evidence type="ECO:0000313" key="14">
    <source>
        <dbReference type="EMBL" id="WMV48413.1"/>
    </source>
</evidence>
<evidence type="ECO:0000256" key="3">
    <source>
        <dbReference type="ARBA" id="ARBA00010617"/>
    </source>
</evidence>